<dbReference type="Proteomes" id="UP000160630">
    <property type="component" value="Segment"/>
</dbReference>
<proteinExistence type="predicted"/>
<keyword evidence="1" id="KW-0812">Transmembrane</keyword>
<keyword evidence="1" id="KW-0472">Membrane</keyword>
<accession>B2CWC9</accession>
<evidence type="ECO:0000313" key="2">
    <source>
        <dbReference type="EMBL" id="ACB28645.1"/>
    </source>
</evidence>
<keyword evidence="1" id="KW-1133">Transmembrane helix</keyword>
<organism evidence="2 3">
    <name type="scientific">Myxoma virus</name>
    <dbReference type="NCBI Taxonomy" id="10273"/>
    <lineage>
        <taxon>Viruses</taxon>
        <taxon>Varidnaviria</taxon>
        <taxon>Bamfordvirae</taxon>
        <taxon>Nucleocytoviricota</taxon>
        <taxon>Pokkesviricetes</taxon>
        <taxon>Chitovirales</taxon>
        <taxon>Poxviridae</taxon>
        <taxon>Chordopoxvirinae</taxon>
        <taxon>Leporipoxvirus</taxon>
        <taxon>Leporipoxvirus myxoma</taxon>
    </lineage>
</organism>
<feature type="transmembrane region" description="Helical" evidence="1">
    <location>
        <begin position="6"/>
        <end position="30"/>
    </location>
</feature>
<protein>
    <submittedName>
        <fullName evidence="2">M023.5L</fullName>
    </submittedName>
</protein>
<evidence type="ECO:0000313" key="3">
    <source>
        <dbReference type="Proteomes" id="UP000160630"/>
    </source>
</evidence>
<gene>
    <name evidence="2" type="ORF">m023.5L</name>
</gene>
<name>B2CWC9_9POXV</name>
<dbReference type="EMBL" id="EU552530">
    <property type="protein sequence ID" value="ACB28645.1"/>
    <property type="molecule type" value="Genomic_DNA"/>
</dbReference>
<sequence length="43" mass="4668">MDADVAVAFATCATILGIGAIVVESVIYYFTRTRRKKNGYVAL</sequence>
<reference evidence="2 3" key="1">
    <citation type="journal article" date="2009" name="J. Virol.">
        <title>Genome comparison of a nonpathogenic myxoma virus field strain with its ancestor, the virulent Lausanne strain.</title>
        <authorList>
            <person name="Morales M."/>
            <person name="Ramirez M.A."/>
            <person name="Cano M.J."/>
            <person name="Parraga M."/>
            <person name="Castilla J."/>
            <person name="Perez-Ordoyo L.I."/>
            <person name="Torres J.M."/>
            <person name="Barcena J."/>
        </authorList>
    </citation>
    <scope>NUCLEOTIDE SEQUENCE [LARGE SCALE GENOMIC DNA]</scope>
    <source>
        <strain evidence="2">6918</strain>
    </source>
</reference>
<evidence type="ECO:0000256" key="1">
    <source>
        <dbReference type="SAM" id="Phobius"/>
    </source>
</evidence>